<gene>
    <name evidence="2" type="ORF">EV700_1663</name>
</gene>
<feature type="region of interest" description="Disordered" evidence="1">
    <location>
        <begin position="77"/>
        <end position="105"/>
    </location>
</feature>
<dbReference type="RefSeq" id="WP_130412663.1">
    <property type="nucleotide sequence ID" value="NZ_SHKX01000012.1"/>
</dbReference>
<evidence type="ECO:0000256" key="1">
    <source>
        <dbReference type="SAM" id="MobiDB-lite"/>
    </source>
</evidence>
<comment type="caution">
    <text evidence="2">The sequence shown here is derived from an EMBL/GenBank/DDBJ whole genome shotgun (WGS) entry which is preliminary data.</text>
</comment>
<evidence type="ECO:0000313" key="2">
    <source>
        <dbReference type="EMBL" id="RZU44862.1"/>
    </source>
</evidence>
<evidence type="ECO:0000313" key="3">
    <source>
        <dbReference type="Proteomes" id="UP000292423"/>
    </source>
</evidence>
<keyword evidence="3" id="KW-1185">Reference proteome</keyword>
<reference evidence="2 3" key="1">
    <citation type="submission" date="2019-02" db="EMBL/GenBank/DDBJ databases">
        <title>Genomic Encyclopedia of Type Strains, Phase IV (KMG-IV): sequencing the most valuable type-strain genomes for metagenomic binning, comparative biology and taxonomic classification.</title>
        <authorList>
            <person name="Goeker M."/>
        </authorList>
    </citation>
    <scope>NUCLEOTIDE SEQUENCE [LARGE SCALE GENOMIC DNA]</scope>
    <source>
        <strain evidence="2 3">DSM 105135</strain>
    </source>
</reference>
<protein>
    <submittedName>
        <fullName evidence="2">Uncharacterized protein</fullName>
    </submittedName>
</protein>
<proteinExistence type="predicted"/>
<dbReference type="AlphaFoldDB" id="A0A4Q7Z3C5"/>
<name>A0A4Q7Z3C5_9GAMM</name>
<dbReference type="OrthoDB" id="6717554at2"/>
<organism evidence="2 3">
    <name type="scientific">Fluviicoccus keumensis</name>
    <dbReference type="NCBI Taxonomy" id="1435465"/>
    <lineage>
        <taxon>Bacteria</taxon>
        <taxon>Pseudomonadati</taxon>
        <taxon>Pseudomonadota</taxon>
        <taxon>Gammaproteobacteria</taxon>
        <taxon>Moraxellales</taxon>
        <taxon>Moraxellaceae</taxon>
        <taxon>Fluviicoccus</taxon>
    </lineage>
</organism>
<dbReference type="EMBL" id="SHKX01000012">
    <property type="protein sequence ID" value="RZU44862.1"/>
    <property type="molecule type" value="Genomic_DNA"/>
</dbReference>
<accession>A0A4Q7Z3C5</accession>
<dbReference type="Proteomes" id="UP000292423">
    <property type="component" value="Unassembled WGS sequence"/>
</dbReference>
<sequence length="105" mass="11105">MAELNAPGPELLEVVEVRPGEVVLRRADSSQGSGEPLVSIRFSGEAQEILGGAAGVLGKSMIAAGLQMVGQMFRQQAETAMTDEVPEEGETAADHANPTDRHRLH</sequence>